<sequence length="349" mass="39629">MLSLYAEDGSKAYQSFKEVMTSLISGGLERKLLSVIETLLSATYPETMDVDVYSLWAEEMLVEDILVLDILFLAYYESFCTCDGKQWKNLGLLYQLLLILIETLYLENVLQMIPDETPFREGNISFTVSDIQEVDAIISTFDAFETKESGPLILTWAVFLCLISSLPDKQENNVLMEIDHVGYVQQAFGAASLTYFDEILHSNLLKDSEGPIAGSRSVLRTFVSAFIASYEISLLQLEDINLKLILNVLGEIYRGEVWLFTYLFFMRANVIRCLLYNLEGEFPFRTLELIYLLSALSEGSWPAECVYMFLDKSVGLSTMVDLRVNLEIDNNSRIVETHLPLSVPVCSWS</sequence>
<gene>
    <name evidence="1" type="ORF">L2E82_35640</name>
</gene>
<reference evidence="2" key="1">
    <citation type="journal article" date="2022" name="Mol. Ecol. Resour.">
        <title>The genomes of chicory, endive, great burdock and yacon provide insights into Asteraceae palaeo-polyploidization history and plant inulin production.</title>
        <authorList>
            <person name="Fan W."/>
            <person name="Wang S."/>
            <person name="Wang H."/>
            <person name="Wang A."/>
            <person name="Jiang F."/>
            <person name="Liu H."/>
            <person name="Zhao H."/>
            <person name="Xu D."/>
            <person name="Zhang Y."/>
        </authorList>
    </citation>
    <scope>NUCLEOTIDE SEQUENCE [LARGE SCALE GENOMIC DNA]</scope>
    <source>
        <strain evidence="2">cv. Punajuju</strain>
    </source>
</reference>
<name>A0ACB9BPP5_CICIN</name>
<reference evidence="1 2" key="2">
    <citation type="journal article" date="2022" name="Mol. Ecol. Resour.">
        <title>The genomes of chicory, endive, great burdock and yacon provide insights into Asteraceae paleo-polyploidization history and plant inulin production.</title>
        <authorList>
            <person name="Fan W."/>
            <person name="Wang S."/>
            <person name="Wang H."/>
            <person name="Wang A."/>
            <person name="Jiang F."/>
            <person name="Liu H."/>
            <person name="Zhao H."/>
            <person name="Xu D."/>
            <person name="Zhang Y."/>
        </authorList>
    </citation>
    <scope>NUCLEOTIDE SEQUENCE [LARGE SCALE GENOMIC DNA]</scope>
    <source>
        <strain evidence="2">cv. Punajuju</strain>
        <tissue evidence="1">Leaves</tissue>
    </source>
</reference>
<organism evidence="1 2">
    <name type="scientific">Cichorium intybus</name>
    <name type="common">Chicory</name>
    <dbReference type="NCBI Taxonomy" id="13427"/>
    <lineage>
        <taxon>Eukaryota</taxon>
        <taxon>Viridiplantae</taxon>
        <taxon>Streptophyta</taxon>
        <taxon>Embryophyta</taxon>
        <taxon>Tracheophyta</taxon>
        <taxon>Spermatophyta</taxon>
        <taxon>Magnoliopsida</taxon>
        <taxon>eudicotyledons</taxon>
        <taxon>Gunneridae</taxon>
        <taxon>Pentapetalae</taxon>
        <taxon>asterids</taxon>
        <taxon>campanulids</taxon>
        <taxon>Asterales</taxon>
        <taxon>Asteraceae</taxon>
        <taxon>Cichorioideae</taxon>
        <taxon>Cichorieae</taxon>
        <taxon>Cichoriinae</taxon>
        <taxon>Cichorium</taxon>
    </lineage>
</organism>
<dbReference type="EMBL" id="CM042014">
    <property type="protein sequence ID" value="KAI3723879.1"/>
    <property type="molecule type" value="Genomic_DNA"/>
</dbReference>
<evidence type="ECO:0000313" key="1">
    <source>
        <dbReference type="EMBL" id="KAI3723879.1"/>
    </source>
</evidence>
<proteinExistence type="predicted"/>
<keyword evidence="2" id="KW-1185">Reference proteome</keyword>
<protein>
    <submittedName>
        <fullName evidence="1">Uncharacterized protein</fullName>
    </submittedName>
</protein>
<comment type="caution">
    <text evidence="1">The sequence shown here is derived from an EMBL/GenBank/DDBJ whole genome shotgun (WGS) entry which is preliminary data.</text>
</comment>
<evidence type="ECO:0000313" key="2">
    <source>
        <dbReference type="Proteomes" id="UP001055811"/>
    </source>
</evidence>
<accession>A0ACB9BPP5</accession>
<dbReference type="Proteomes" id="UP001055811">
    <property type="component" value="Linkage Group LG06"/>
</dbReference>